<dbReference type="PANTHER" id="PTHR32303">
    <property type="entry name" value="QUINOPROTEIN ALCOHOL DEHYDROGENASE (CYTOCHROME C)"/>
    <property type="match status" value="1"/>
</dbReference>
<name>A0AA41UAT1_9HYPH</name>
<dbReference type="Pfam" id="PF01011">
    <property type="entry name" value="PQQ"/>
    <property type="match status" value="1"/>
</dbReference>
<feature type="signal peptide" evidence="4">
    <location>
        <begin position="1"/>
        <end position="30"/>
    </location>
</feature>
<protein>
    <submittedName>
        <fullName evidence="7">PQQ-binding-like beta-propeller repeat protein</fullName>
    </submittedName>
</protein>
<comment type="similarity">
    <text evidence="2">Belongs to the bacterial PQQ dehydrogenase family.</text>
</comment>
<dbReference type="AlphaFoldDB" id="A0AA41UAT1"/>
<evidence type="ECO:0000259" key="5">
    <source>
        <dbReference type="Pfam" id="PF01011"/>
    </source>
</evidence>
<evidence type="ECO:0000256" key="4">
    <source>
        <dbReference type="SAM" id="SignalP"/>
    </source>
</evidence>
<dbReference type="InterPro" id="IPR011047">
    <property type="entry name" value="Quinoprotein_ADH-like_sf"/>
</dbReference>
<evidence type="ECO:0000256" key="3">
    <source>
        <dbReference type="ARBA" id="ARBA00023002"/>
    </source>
</evidence>
<dbReference type="Gene3D" id="2.140.10.10">
    <property type="entry name" value="Quinoprotein alcohol dehydrogenase-like superfamily"/>
    <property type="match status" value="1"/>
</dbReference>
<feature type="chain" id="PRO_5041340670" evidence="4">
    <location>
        <begin position="31"/>
        <end position="606"/>
    </location>
</feature>
<dbReference type="Pfam" id="PF13360">
    <property type="entry name" value="PQQ_2"/>
    <property type="match status" value="1"/>
</dbReference>
<feature type="domain" description="Pyrrolo-quinoline quinone repeat" evidence="5">
    <location>
        <begin position="64"/>
        <end position="382"/>
    </location>
</feature>
<evidence type="ECO:0000313" key="7">
    <source>
        <dbReference type="EMBL" id="MCI0126670.1"/>
    </source>
</evidence>
<keyword evidence="4" id="KW-0732">Signal</keyword>
<evidence type="ECO:0000313" key="8">
    <source>
        <dbReference type="Proteomes" id="UP001156140"/>
    </source>
</evidence>
<keyword evidence="8" id="KW-1185">Reference proteome</keyword>
<comment type="cofactor">
    <cofactor evidence="1">
        <name>pyrroloquinoline quinone</name>
        <dbReference type="ChEBI" id="CHEBI:58442"/>
    </cofactor>
</comment>
<keyword evidence="3" id="KW-0560">Oxidoreductase</keyword>
<dbReference type="RefSeq" id="WP_152571839.1">
    <property type="nucleotide sequence ID" value="NZ_JAKETQ010000001.1"/>
</dbReference>
<dbReference type="SUPFAM" id="SSF50998">
    <property type="entry name" value="Quinoprotein alcohol dehydrogenase-like"/>
    <property type="match status" value="1"/>
</dbReference>
<evidence type="ECO:0000256" key="2">
    <source>
        <dbReference type="ARBA" id="ARBA00008156"/>
    </source>
</evidence>
<proteinExistence type="inferred from homology"/>
<feature type="domain" description="Pyrrolo-quinoline quinone repeat" evidence="6">
    <location>
        <begin position="489"/>
        <end position="555"/>
    </location>
</feature>
<dbReference type="EMBL" id="JALAZD010000001">
    <property type="protein sequence ID" value="MCI0126670.1"/>
    <property type="molecule type" value="Genomic_DNA"/>
</dbReference>
<dbReference type="GO" id="GO:0016491">
    <property type="term" value="F:oxidoreductase activity"/>
    <property type="evidence" value="ECO:0007669"/>
    <property type="project" value="UniProtKB-KW"/>
</dbReference>
<comment type="caution">
    <text evidence="7">The sequence shown here is derived from an EMBL/GenBank/DDBJ whole genome shotgun (WGS) entry which is preliminary data.</text>
</comment>
<organism evidence="7 8">
    <name type="scientific">Paradevosia shaoguanensis</name>
    <dbReference type="NCBI Taxonomy" id="1335043"/>
    <lineage>
        <taxon>Bacteria</taxon>
        <taxon>Pseudomonadati</taxon>
        <taxon>Pseudomonadota</taxon>
        <taxon>Alphaproteobacteria</taxon>
        <taxon>Hyphomicrobiales</taxon>
        <taxon>Devosiaceae</taxon>
        <taxon>Paradevosia</taxon>
    </lineage>
</organism>
<dbReference type="InterPro" id="IPR002372">
    <property type="entry name" value="PQQ_rpt_dom"/>
</dbReference>
<accession>A0AA41UAT1</accession>
<evidence type="ECO:0000256" key="1">
    <source>
        <dbReference type="ARBA" id="ARBA00001931"/>
    </source>
</evidence>
<sequence>MLSKQVRLHALHTAALAGVALSVLSLPALAQNAKPAMAPIPEGNFALTVTNERLLNAINEPQNWLTSNGNLESWRYSRLNQINRDNVGDLRMVWAMSLGGANDVVGNNGPNVMANPLVDNGMMYAVSEWGRVFKIDVRNPQRGDLLWVSDPAIDHEGNDSLTRGIALYGTNVYNALQDGRVVAINRDTGDIVWDKQVAVETEFGGRERLITQPIAAENKILVSNGAGDAGTRGWLAALDPATGDEIWRWYAVPEPGQPGSETWTDEAQTAWQKGGGGMWTAGSYDKTTRSAIWGTGNPVPIYDAEFRPGDNLYTDSTVSIDIDTGKLNWYFQYTPNDAWDYDENGVNMIQTLDVGGVKKPVVGHFGRNGFYYNLDLQTGKFINSSQYANEVTWTAGIDQETGKPVEYDPKLAVQTYIPATRMLRGDGNKVACPTWHGGIAMQPPAFNPDKQISYAVGTEGCFTQNGGTGVDDKNNMVGRTFTSDLYYGGLTAVDAANNQMLGKVVTDTEIRSGVLATAGGLVFTTLTSGDLVAYNDETLQELWRFNVGTPLKAPPMTFAVGPTQYVAFQTSGLHVHPRRFTDLMHSSYLFVFALGNQQPQAAVPIK</sequence>
<evidence type="ECO:0000259" key="6">
    <source>
        <dbReference type="Pfam" id="PF13360"/>
    </source>
</evidence>
<gene>
    <name evidence="7" type="ORF">ML536_07505</name>
</gene>
<dbReference type="SMART" id="SM00564">
    <property type="entry name" value="PQQ"/>
    <property type="match status" value="4"/>
</dbReference>
<dbReference type="Proteomes" id="UP001156140">
    <property type="component" value="Unassembled WGS sequence"/>
</dbReference>
<reference evidence="7" key="1">
    <citation type="submission" date="2022-03" db="EMBL/GenBank/DDBJ databases">
        <title>The complete genome sequence of a Methyloterrigena soli.</title>
        <authorList>
            <person name="Zi Z."/>
        </authorList>
    </citation>
    <scope>NUCLEOTIDE SEQUENCE</scope>
    <source>
        <strain evidence="7">M48</strain>
    </source>
</reference>
<dbReference type="InterPro" id="IPR018391">
    <property type="entry name" value="PQQ_b-propeller_rpt"/>
</dbReference>